<name>A0ABT0AEK6_9SPHN</name>
<keyword evidence="1" id="KW-0808">Transferase</keyword>
<sequence length="360" mass="38011">MIAPAIPLTRWAQGELDALAAMAPGAALPEAGALLAERAMLHGLTVTGNISCRGGCRFHRTRDGWVALNLARPGDSELLPALFHTDAPIDLATGFAALDEAEAVARGRLLGMAIAGLCERPASPALATSAQGLDRPAPHRPPRVLDLSALWAGPLASRLLRLCGGEVTRVESRGREDRLHETDPRHFHRLAEGKRTVALDLRSAAGRDRLAQLIAQADIVIEAARPRALRQLGFDADACVRAQPGLVWLTITGHGIAGEAANWVGFGDDTSVAGGISARLHAETGEIGFVGDAIADPLTGIFAARAALERYRTGHGARLIVAMSGLVNEAVARDPHLSQDLTAWNARRGRPILMPEAVPC</sequence>
<dbReference type="RefSeq" id="WP_243800928.1">
    <property type="nucleotide sequence ID" value="NZ_JALHAT010000024.1"/>
</dbReference>
<keyword evidence="2" id="KW-1185">Reference proteome</keyword>
<protein>
    <submittedName>
        <fullName evidence="1">CoA transferase</fullName>
    </submittedName>
</protein>
<dbReference type="Pfam" id="PF02515">
    <property type="entry name" value="CoA_transf_3"/>
    <property type="match status" value="1"/>
</dbReference>
<dbReference type="SUPFAM" id="SSF89796">
    <property type="entry name" value="CoA-transferase family III (CaiB/BaiF)"/>
    <property type="match status" value="1"/>
</dbReference>
<dbReference type="InterPro" id="IPR023606">
    <property type="entry name" value="CoA-Trfase_III_dom_1_sf"/>
</dbReference>
<proteinExistence type="predicted"/>
<dbReference type="GO" id="GO:0016740">
    <property type="term" value="F:transferase activity"/>
    <property type="evidence" value="ECO:0007669"/>
    <property type="project" value="UniProtKB-KW"/>
</dbReference>
<dbReference type="Gene3D" id="3.40.50.10540">
    <property type="entry name" value="Crotonobetainyl-coa:carnitine coa-transferase, domain 1"/>
    <property type="match status" value="1"/>
</dbReference>
<dbReference type="InterPro" id="IPR050509">
    <property type="entry name" value="CoA-transferase_III"/>
</dbReference>
<dbReference type="PANTHER" id="PTHR48228">
    <property type="entry name" value="SUCCINYL-COA--D-CITRAMALATE COA-TRANSFERASE"/>
    <property type="match status" value="1"/>
</dbReference>
<comment type="caution">
    <text evidence="1">The sequence shown here is derived from an EMBL/GenBank/DDBJ whole genome shotgun (WGS) entry which is preliminary data.</text>
</comment>
<dbReference type="PANTHER" id="PTHR48228:SF5">
    <property type="entry name" value="ALPHA-METHYLACYL-COA RACEMASE"/>
    <property type="match status" value="1"/>
</dbReference>
<accession>A0ABT0AEK6</accession>
<gene>
    <name evidence="1" type="ORF">MTR65_13160</name>
</gene>
<reference evidence="1" key="1">
    <citation type="submission" date="2022-03" db="EMBL/GenBank/DDBJ databases">
        <title>Identification of a novel bacterium isolated from mangrove sediments.</title>
        <authorList>
            <person name="Pan X."/>
        </authorList>
    </citation>
    <scope>NUCLEOTIDE SEQUENCE</scope>
    <source>
        <strain evidence="1">B2637</strain>
    </source>
</reference>
<organism evidence="1 2">
    <name type="scientific">Novosphingobium mangrovi</name>
    <name type="common">ex Hu et al. 2023</name>
    <dbReference type="NCBI Taxonomy" id="2930094"/>
    <lineage>
        <taxon>Bacteria</taxon>
        <taxon>Pseudomonadati</taxon>
        <taxon>Pseudomonadota</taxon>
        <taxon>Alphaproteobacteria</taxon>
        <taxon>Sphingomonadales</taxon>
        <taxon>Sphingomonadaceae</taxon>
        <taxon>Novosphingobium</taxon>
    </lineage>
</organism>
<dbReference type="InterPro" id="IPR003673">
    <property type="entry name" value="CoA-Trfase_fam_III"/>
</dbReference>
<evidence type="ECO:0000313" key="2">
    <source>
        <dbReference type="Proteomes" id="UP001162802"/>
    </source>
</evidence>
<evidence type="ECO:0000313" key="1">
    <source>
        <dbReference type="EMBL" id="MCJ1961637.1"/>
    </source>
</evidence>
<dbReference type="EMBL" id="JALHAT010000024">
    <property type="protein sequence ID" value="MCJ1961637.1"/>
    <property type="molecule type" value="Genomic_DNA"/>
</dbReference>
<dbReference type="Proteomes" id="UP001162802">
    <property type="component" value="Unassembled WGS sequence"/>
</dbReference>